<evidence type="ECO:0000313" key="2">
    <source>
        <dbReference type="EMBL" id="GIU47278.1"/>
    </source>
</evidence>
<dbReference type="EMBL" id="BPEY01000045">
    <property type="protein sequence ID" value="GIU47278.1"/>
    <property type="molecule type" value="Genomic_DNA"/>
</dbReference>
<proteinExistence type="predicted"/>
<evidence type="ECO:0000256" key="1">
    <source>
        <dbReference type="SAM" id="SignalP"/>
    </source>
</evidence>
<sequence length="262" mass="29627">MSGWQQGKGKSVYMYKMTTSLIIGLLLIFAQQSQAATVNKFIEPETRQELQAYRLIKTIEPQIQQLYLALPMQAKLTVVYGAQDGPLFDPELMQIQVPYHFVSEVLNRFTKDQYQQTGVTPKQATKDALLHTLGHEYGHAYIYANEVIVLGREEDAVDTLATLLLINAFDNGTEIALSTADLFALEDEEIDELVEDDFSNEHSLDAQRYHATLCLIYGSDPQKYAGLLADSAQREDRAAMCEQEYGRQSDNWDRLTSSDLTQ</sequence>
<evidence type="ECO:0000313" key="3">
    <source>
        <dbReference type="Proteomes" id="UP000887104"/>
    </source>
</evidence>
<keyword evidence="1" id="KW-0732">Signal</keyword>
<accession>A0ABQ4PIN4</accession>
<comment type="caution">
    <text evidence="2">The sequence shown here is derived from an EMBL/GenBank/DDBJ whole genome shotgun (WGS) entry which is preliminary data.</text>
</comment>
<feature type="signal peptide" evidence="1">
    <location>
        <begin position="1"/>
        <end position="35"/>
    </location>
</feature>
<dbReference type="RefSeq" id="WP_246616173.1">
    <property type="nucleotide sequence ID" value="NZ_BPEY01000045.1"/>
</dbReference>
<dbReference type="InterPro" id="IPR025644">
    <property type="entry name" value="DUF4344"/>
</dbReference>
<reference evidence="2" key="1">
    <citation type="submission" date="2021-05" db="EMBL/GenBank/DDBJ databases">
        <title>Molecular characterization for Shewanella algae harboring chromosomal blaOXA-55-like strains isolated from clinical and environment sample.</title>
        <authorList>
            <person name="Ohama Y."/>
            <person name="Aoki K."/>
            <person name="Harada S."/>
            <person name="Moriya K."/>
            <person name="Ishii Y."/>
            <person name="Tateda K."/>
        </authorList>
    </citation>
    <scope>NUCLEOTIDE SEQUENCE</scope>
    <source>
        <strain evidence="2">JCM 11563</strain>
    </source>
</reference>
<evidence type="ECO:0008006" key="4">
    <source>
        <dbReference type="Google" id="ProtNLM"/>
    </source>
</evidence>
<protein>
    <recommendedName>
        <fullName evidence="4">Metallopeptidase</fullName>
    </recommendedName>
</protein>
<keyword evidence="3" id="KW-1185">Reference proteome</keyword>
<name>A0ABQ4PIN4_9GAMM</name>
<gene>
    <name evidence="2" type="ORF">TUM4438_25970</name>
</gene>
<dbReference type="Proteomes" id="UP000887104">
    <property type="component" value="Unassembled WGS sequence"/>
</dbReference>
<dbReference type="Pfam" id="PF14247">
    <property type="entry name" value="DUF4344"/>
    <property type="match status" value="1"/>
</dbReference>
<organism evidence="2 3">
    <name type="scientific">Shewanella sairae</name>
    <dbReference type="NCBI Taxonomy" id="190310"/>
    <lineage>
        <taxon>Bacteria</taxon>
        <taxon>Pseudomonadati</taxon>
        <taxon>Pseudomonadota</taxon>
        <taxon>Gammaproteobacteria</taxon>
        <taxon>Alteromonadales</taxon>
        <taxon>Shewanellaceae</taxon>
        <taxon>Shewanella</taxon>
    </lineage>
</organism>
<feature type="chain" id="PRO_5045866776" description="Metallopeptidase" evidence="1">
    <location>
        <begin position="36"/>
        <end position="262"/>
    </location>
</feature>